<dbReference type="Pfam" id="PF24254">
    <property type="entry name" value="DUF7455"/>
    <property type="match status" value="1"/>
</dbReference>
<organism evidence="2 3">
    <name type="scientific">Paenarthrobacter ureafaciens</name>
    <dbReference type="NCBI Taxonomy" id="37931"/>
    <lineage>
        <taxon>Bacteria</taxon>
        <taxon>Bacillati</taxon>
        <taxon>Actinomycetota</taxon>
        <taxon>Actinomycetes</taxon>
        <taxon>Micrococcales</taxon>
        <taxon>Micrococcaceae</taxon>
        <taxon>Paenarthrobacter</taxon>
    </lineage>
</organism>
<accession>A0AAX3EFX7</accession>
<dbReference type="AlphaFoldDB" id="A0AAX3EFX7"/>
<reference evidence="2" key="1">
    <citation type="submission" date="2022-07" db="EMBL/GenBank/DDBJ databases">
        <authorList>
            <person name="Wu T."/>
        </authorList>
    </citation>
    <scope>NUCLEOTIDE SEQUENCE</scope>
    <source>
        <strain evidence="2">SD-1</strain>
    </source>
</reference>
<name>A0AAX3EFX7_PAEUR</name>
<dbReference type="EMBL" id="CP101185">
    <property type="protein sequence ID" value="UYV96851.1"/>
    <property type="molecule type" value="Genomic_DNA"/>
</dbReference>
<dbReference type="Proteomes" id="UP001163293">
    <property type="component" value="Chromosome"/>
</dbReference>
<gene>
    <name evidence="2" type="ORF">NL394_17635</name>
</gene>
<evidence type="ECO:0000259" key="1">
    <source>
        <dbReference type="Pfam" id="PF24254"/>
    </source>
</evidence>
<evidence type="ECO:0000313" key="2">
    <source>
        <dbReference type="EMBL" id="UYV96851.1"/>
    </source>
</evidence>
<sequence>MAADMHKPTLNALHRCDACGSRAYVHVIIETGLNEAGYPDSGELFFCAHHSRETMPIIKLRCNVLHLLDETRFLQQHIQPPEATELTNLKK</sequence>
<evidence type="ECO:0000313" key="3">
    <source>
        <dbReference type="Proteomes" id="UP001163293"/>
    </source>
</evidence>
<protein>
    <recommendedName>
        <fullName evidence="1">DUF7455 domain-containing protein</fullName>
    </recommendedName>
</protein>
<proteinExistence type="predicted"/>
<dbReference type="RefSeq" id="WP_264398709.1">
    <property type="nucleotide sequence ID" value="NZ_CP101180.1"/>
</dbReference>
<dbReference type="InterPro" id="IPR055878">
    <property type="entry name" value="DUF7455"/>
</dbReference>
<keyword evidence="3" id="KW-1185">Reference proteome</keyword>
<feature type="domain" description="DUF7455" evidence="1">
    <location>
        <begin position="10"/>
        <end position="56"/>
    </location>
</feature>